<dbReference type="KEGG" id="tbi:Tbis_1630"/>
<dbReference type="STRING" id="469371.Tbis_1630"/>
<evidence type="ECO:0000313" key="3">
    <source>
        <dbReference type="Proteomes" id="UP000006640"/>
    </source>
</evidence>
<evidence type="ECO:0000313" key="2">
    <source>
        <dbReference type="EMBL" id="ADG88344.1"/>
    </source>
</evidence>
<dbReference type="RefSeq" id="WP_013131877.1">
    <property type="nucleotide sequence ID" value="NC_014165.1"/>
</dbReference>
<keyword evidence="3" id="KW-1185">Reference proteome</keyword>
<dbReference type="HOGENOM" id="CLU_1874455_0_0_11"/>
<proteinExistence type="predicted"/>
<dbReference type="AlphaFoldDB" id="D6YAX7"/>
<dbReference type="EMBL" id="CP001874">
    <property type="protein sequence ID" value="ADG88344.1"/>
    <property type="molecule type" value="Genomic_DNA"/>
</dbReference>
<feature type="chain" id="PRO_5038805167" evidence="1">
    <location>
        <begin position="20"/>
        <end position="136"/>
    </location>
</feature>
<organism evidence="2 3">
    <name type="scientific">Thermobispora bispora (strain ATCC 19993 / DSM 43833 / CBS 139.67 / JCM 10125 / KCTC 9307 / NBRC 14880 / R51)</name>
    <dbReference type="NCBI Taxonomy" id="469371"/>
    <lineage>
        <taxon>Bacteria</taxon>
        <taxon>Bacillati</taxon>
        <taxon>Actinomycetota</taxon>
        <taxon>Actinomycetes</taxon>
        <taxon>Streptosporangiales</taxon>
        <taxon>Streptosporangiaceae</taxon>
        <taxon>Thermobispora</taxon>
    </lineage>
</organism>
<accession>D6YAX7</accession>
<keyword evidence="1" id="KW-0732">Signal</keyword>
<reference evidence="2 3" key="1">
    <citation type="submission" date="2010-01" db="EMBL/GenBank/DDBJ databases">
        <title>The complete genome of Thermobispora bispora DSM 43833.</title>
        <authorList>
            <consortium name="US DOE Joint Genome Institute (JGI-PGF)"/>
            <person name="Lucas S."/>
            <person name="Copeland A."/>
            <person name="Lapidus A."/>
            <person name="Glavina del Rio T."/>
            <person name="Dalin E."/>
            <person name="Tice H."/>
            <person name="Bruce D."/>
            <person name="Goodwin L."/>
            <person name="Pitluck S."/>
            <person name="Kyrpides N."/>
            <person name="Mavromatis K."/>
            <person name="Ivanova N."/>
            <person name="Mikhailova N."/>
            <person name="Chertkov O."/>
            <person name="Brettin T."/>
            <person name="Detter J.C."/>
            <person name="Han C."/>
            <person name="Larimer F."/>
            <person name="Land M."/>
            <person name="Hauser L."/>
            <person name="Markowitz V."/>
            <person name="Cheng J.-F."/>
            <person name="Hugenholtz P."/>
            <person name="Woyke T."/>
            <person name="Wu D."/>
            <person name="Jando M."/>
            <person name="Schneider S."/>
            <person name="Klenk H.-P."/>
            <person name="Eisen J.A."/>
        </authorList>
    </citation>
    <scope>NUCLEOTIDE SEQUENCE [LARGE SCALE GENOMIC DNA]</scope>
    <source>
        <strain evidence="3">ATCC 19993 / DSM 43833 / CBS 139.67 / JCM 10125 / KCTC 9307 / NBRC 14880 / R51</strain>
    </source>
</reference>
<feature type="signal peptide" evidence="1">
    <location>
        <begin position="1"/>
        <end position="19"/>
    </location>
</feature>
<name>D6YAX7_THEBD</name>
<sequence length="136" mass="13417">MRSRPATALLLLLHALVLAVGADRTACRNAAACHIAGHGAAEQQAAVTAAAPGHRPLPRVLPGKGDLLVLQAPTAGHAGQTLLPAAASPHGPADTLPGALAGHGLPASAIAAITPARAPPSRLAVTFPYPVSVSRA</sequence>
<protein>
    <submittedName>
        <fullName evidence="2">Uncharacterized protein</fullName>
    </submittedName>
</protein>
<dbReference type="Proteomes" id="UP000006640">
    <property type="component" value="Chromosome"/>
</dbReference>
<gene>
    <name evidence="2" type="ordered locus">Tbis_1630</name>
</gene>
<evidence type="ECO:0000256" key="1">
    <source>
        <dbReference type="SAM" id="SignalP"/>
    </source>
</evidence>